<keyword evidence="4 5" id="KW-0010">Activator</keyword>
<dbReference type="Pfam" id="PF02599">
    <property type="entry name" value="CsrA"/>
    <property type="match status" value="1"/>
</dbReference>
<dbReference type="Gene3D" id="2.60.40.4380">
    <property type="entry name" value="Translational regulator CsrA"/>
    <property type="match status" value="1"/>
</dbReference>
<dbReference type="AlphaFoldDB" id="A0A451D8R2"/>
<dbReference type="NCBIfam" id="NF002469">
    <property type="entry name" value="PRK01712.1"/>
    <property type="match status" value="1"/>
</dbReference>
<dbReference type="GO" id="GO:0006402">
    <property type="term" value="P:mRNA catabolic process"/>
    <property type="evidence" value="ECO:0007669"/>
    <property type="project" value="InterPro"/>
</dbReference>
<protein>
    <recommendedName>
        <fullName evidence="5">Translational regulator CsrA</fullName>
    </recommendedName>
    <alternativeName>
        <fullName evidence="5">Carbon storage regulator</fullName>
    </alternativeName>
</protein>
<dbReference type="Proteomes" id="UP000294441">
    <property type="component" value="Chromosome 1"/>
</dbReference>
<keyword evidence="1 5" id="KW-0963">Cytoplasm</keyword>
<keyword evidence="5" id="KW-0678">Repressor</keyword>
<dbReference type="InterPro" id="IPR003751">
    <property type="entry name" value="CsrA"/>
</dbReference>
<accession>A0A451D8R2</accession>
<comment type="function">
    <text evidence="5">A key translational regulator that binds mRNA to regulate translation initiation and/or mRNA stability. Mediates global changes in gene expression, shifting from rapid growth to stress survival by linking envelope stress, the stringent response and the catabolite repression systems. Usually binds in the 5'-UTR; binding at or near the Shine-Dalgarno sequence prevents ribosome-binding, repressing translation, binding elsewhere in the 5'-UTR can activate translation and/or stabilize the mRNA. Its function is antagonized by small RNA(s).</text>
</comment>
<evidence type="ECO:0000256" key="2">
    <source>
        <dbReference type="ARBA" id="ARBA00022845"/>
    </source>
</evidence>
<evidence type="ECO:0000256" key="3">
    <source>
        <dbReference type="ARBA" id="ARBA00022884"/>
    </source>
</evidence>
<comment type="subunit">
    <text evidence="5">Homodimer; the beta-strands of each monomer intercalate to form a hydrophobic core, while the alpha-helices form wings that extend away from the core.</text>
</comment>
<organism evidence="6 7">
    <name type="scientific">Candidatus Erwinia haradaeae</name>
    <dbReference type="NCBI Taxonomy" id="1922217"/>
    <lineage>
        <taxon>Bacteria</taxon>
        <taxon>Pseudomonadati</taxon>
        <taxon>Pseudomonadota</taxon>
        <taxon>Gammaproteobacteria</taxon>
        <taxon>Enterobacterales</taxon>
        <taxon>Erwiniaceae</taxon>
        <taxon>Erwinia</taxon>
    </lineage>
</organism>
<evidence type="ECO:0000313" key="6">
    <source>
        <dbReference type="EMBL" id="VFP82207.1"/>
    </source>
</evidence>
<keyword evidence="2 5" id="KW-0810">Translation regulation</keyword>
<dbReference type="RefSeq" id="WP_157992801.1">
    <property type="nucleotide sequence ID" value="NZ_LR217713.1"/>
</dbReference>
<gene>
    <name evidence="5 6" type="primary">csrA</name>
    <name evidence="6" type="ORF">ERCICURV3402_565</name>
</gene>
<reference evidence="6 7" key="1">
    <citation type="submission" date="2019-02" db="EMBL/GenBank/DDBJ databases">
        <authorList>
            <person name="Manzano-Marin A."/>
            <person name="Manzano-Marin A."/>
        </authorList>
    </citation>
    <scope>NUCLEOTIDE SEQUENCE [LARGE SCALE GENOMIC DNA]</scope>
    <source>
        <strain evidence="6 7">ErCicurvipes</strain>
    </source>
</reference>
<sequence>MLILTRRVGETLMIGETVSVTVLGVKGNQVRIGIAAPQDIAVHREEIFQRIHKKNTQKE</sequence>
<dbReference type="InterPro" id="IPR036107">
    <property type="entry name" value="CsrA_sf"/>
</dbReference>
<proteinExistence type="inferred from homology"/>
<dbReference type="PANTHER" id="PTHR34984:SF1">
    <property type="entry name" value="CARBON STORAGE REGULATOR"/>
    <property type="match status" value="1"/>
</dbReference>
<dbReference type="FunFam" id="2.60.40.4380:FF:000001">
    <property type="entry name" value="Translational regulator CsrA"/>
    <property type="match status" value="1"/>
</dbReference>
<evidence type="ECO:0000313" key="7">
    <source>
        <dbReference type="Proteomes" id="UP000294441"/>
    </source>
</evidence>
<dbReference type="HAMAP" id="MF_00167">
    <property type="entry name" value="CsrA"/>
    <property type="match status" value="1"/>
</dbReference>
<dbReference type="SUPFAM" id="SSF117130">
    <property type="entry name" value="CsrA-like"/>
    <property type="match status" value="1"/>
</dbReference>
<dbReference type="PANTHER" id="PTHR34984">
    <property type="entry name" value="CARBON STORAGE REGULATOR"/>
    <property type="match status" value="1"/>
</dbReference>
<dbReference type="EMBL" id="LR217713">
    <property type="protein sequence ID" value="VFP82207.1"/>
    <property type="molecule type" value="Genomic_DNA"/>
</dbReference>
<evidence type="ECO:0000256" key="4">
    <source>
        <dbReference type="ARBA" id="ARBA00023159"/>
    </source>
</evidence>
<evidence type="ECO:0000256" key="5">
    <source>
        <dbReference type="HAMAP-Rule" id="MF_00167"/>
    </source>
</evidence>
<comment type="subcellular location">
    <subcellularLocation>
        <location evidence="5">Cytoplasm</location>
    </subcellularLocation>
</comment>
<dbReference type="GO" id="GO:0006109">
    <property type="term" value="P:regulation of carbohydrate metabolic process"/>
    <property type="evidence" value="ECO:0007669"/>
    <property type="project" value="UniProtKB-UniRule"/>
</dbReference>
<evidence type="ECO:0000256" key="1">
    <source>
        <dbReference type="ARBA" id="ARBA00022490"/>
    </source>
</evidence>
<dbReference type="GO" id="GO:0045948">
    <property type="term" value="P:positive regulation of translational initiation"/>
    <property type="evidence" value="ECO:0007669"/>
    <property type="project" value="UniProtKB-UniRule"/>
</dbReference>
<dbReference type="NCBIfam" id="TIGR00202">
    <property type="entry name" value="csrA"/>
    <property type="match status" value="1"/>
</dbReference>
<dbReference type="GeneID" id="66304840"/>
<name>A0A451D8R2_9GAMM</name>
<dbReference type="GO" id="GO:0048027">
    <property type="term" value="F:mRNA 5'-UTR binding"/>
    <property type="evidence" value="ECO:0007669"/>
    <property type="project" value="UniProtKB-UniRule"/>
</dbReference>
<dbReference type="GO" id="GO:0005829">
    <property type="term" value="C:cytosol"/>
    <property type="evidence" value="ECO:0007669"/>
    <property type="project" value="TreeGrafter"/>
</dbReference>
<dbReference type="GO" id="GO:0045947">
    <property type="term" value="P:negative regulation of translational initiation"/>
    <property type="evidence" value="ECO:0007669"/>
    <property type="project" value="UniProtKB-UniRule"/>
</dbReference>
<comment type="similarity">
    <text evidence="5">Belongs to the CsrA/RsmA family.</text>
</comment>
<dbReference type="OrthoDB" id="9809061at2"/>
<keyword evidence="3 5" id="KW-0694">RNA-binding</keyword>